<organism evidence="3 4">
    <name type="scientific">candidate division GN15 bacterium</name>
    <dbReference type="NCBI Taxonomy" id="2072418"/>
    <lineage>
        <taxon>Bacteria</taxon>
        <taxon>candidate division GN15</taxon>
    </lineage>
</organism>
<dbReference type="GO" id="GO:0000272">
    <property type="term" value="P:polysaccharide catabolic process"/>
    <property type="evidence" value="ECO:0007669"/>
    <property type="project" value="InterPro"/>
</dbReference>
<evidence type="ECO:0000256" key="2">
    <source>
        <dbReference type="ARBA" id="ARBA00022737"/>
    </source>
</evidence>
<reference evidence="3 4" key="1">
    <citation type="journal article" date="2018" name="ISME J.">
        <title>A methanotrophic archaeon couples anaerobic oxidation of methane to Fe(III) reduction.</title>
        <authorList>
            <person name="Cai C."/>
            <person name="Leu A.O."/>
            <person name="Xie G.J."/>
            <person name="Guo J."/>
            <person name="Feng Y."/>
            <person name="Zhao J.X."/>
            <person name="Tyson G.W."/>
            <person name="Yuan Z."/>
            <person name="Hu S."/>
        </authorList>
    </citation>
    <scope>NUCLEOTIDE SEQUENCE [LARGE SCALE GENOMIC DNA]</scope>
    <source>
        <strain evidence="3">FeB_12</strain>
    </source>
</reference>
<comment type="caution">
    <text evidence="3">The sequence shown here is derived from an EMBL/GenBank/DDBJ whole genome shotgun (WGS) entry which is preliminary data.</text>
</comment>
<dbReference type="Proteomes" id="UP000250918">
    <property type="component" value="Unassembled WGS sequence"/>
</dbReference>
<dbReference type="InterPro" id="IPR036439">
    <property type="entry name" value="Dockerin_dom_sf"/>
</dbReference>
<dbReference type="PANTHER" id="PTHR24412">
    <property type="entry name" value="KELCH PROTEIN"/>
    <property type="match status" value="1"/>
</dbReference>
<evidence type="ECO:0000313" key="3">
    <source>
        <dbReference type="EMBL" id="PWB68091.1"/>
    </source>
</evidence>
<dbReference type="InterPro" id="IPR015915">
    <property type="entry name" value="Kelch-typ_b-propeller"/>
</dbReference>
<accession>A0A855WU30</accession>
<evidence type="ECO:0008006" key="5">
    <source>
        <dbReference type="Google" id="ProtNLM"/>
    </source>
</evidence>
<dbReference type="GO" id="GO:0005509">
    <property type="term" value="F:calcium ion binding"/>
    <property type="evidence" value="ECO:0007669"/>
    <property type="project" value="InterPro"/>
</dbReference>
<dbReference type="AlphaFoldDB" id="A0A855WU30"/>
<evidence type="ECO:0000313" key="4">
    <source>
        <dbReference type="Proteomes" id="UP000250918"/>
    </source>
</evidence>
<keyword evidence="2" id="KW-0677">Repeat</keyword>
<dbReference type="SUPFAM" id="SSF103647">
    <property type="entry name" value="TSP type-3 repeat"/>
    <property type="match status" value="1"/>
</dbReference>
<keyword evidence="1" id="KW-0880">Kelch repeat</keyword>
<dbReference type="EMBL" id="PQAP01000217">
    <property type="protein sequence ID" value="PWB68091.1"/>
    <property type="molecule type" value="Genomic_DNA"/>
</dbReference>
<dbReference type="InterPro" id="IPR028974">
    <property type="entry name" value="TSP_type-3_rpt"/>
</dbReference>
<dbReference type="SMART" id="SM00612">
    <property type="entry name" value="Kelch"/>
    <property type="match status" value="5"/>
</dbReference>
<gene>
    <name evidence="3" type="ORF">C3F09_12295</name>
</gene>
<name>A0A855WU30_9BACT</name>
<dbReference type="PRINTS" id="PR00501">
    <property type="entry name" value="KELCHREPEAT"/>
</dbReference>
<dbReference type="Pfam" id="PF01344">
    <property type="entry name" value="Kelch_1"/>
    <property type="match status" value="1"/>
</dbReference>
<dbReference type="InterPro" id="IPR006652">
    <property type="entry name" value="Kelch_1"/>
</dbReference>
<evidence type="ECO:0000256" key="1">
    <source>
        <dbReference type="ARBA" id="ARBA00022441"/>
    </source>
</evidence>
<sequence>MPFLKIAVFVAVALPALAPQSLRSQEISGYWMRRESMPDTRQELQPVVCANRVYVFGGLNSSLLAVNRVDVYDPAGGQWTLGNYMPEARHHYAPASIGDSIYIIGGYNTSYLPWQVTGEVLVYDRIQNTWSTAAPMLTPRAEHSAVVFGGKIYVFGGEDEGANDLNWAEVYDPATDSWSQLSPAPTTRNHTGAAVIDSLIYIVGGRQGYWTEPMTLVGALEAYSPVSDTWYTLPSMPTPRSAIAAAAISSLLITFGGELPSIYDEVEAYDPATASWKLLTPMITPRHGTGAVVIGDTVFVIAGADQSGGHPVASNEGFVLGTCIDRDLDGFADRGAVGCTCPPDVCEDSFNPLQTDGDADGWGDECDNCPGAANPDQLDADLDGAGDACDDCSDSDGDGFGNPGIPASICPADNCPTVNNPTQADANGDGIGDACCCIDRRGNVNYAGIVDLSDLSSLVSYLTGGGYVLPCPNGANVNGAGIVDLSDLSALVSYLTGGGYVLPHCP</sequence>
<dbReference type="Gene3D" id="1.10.1330.10">
    <property type="entry name" value="Dockerin domain"/>
    <property type="match status" value="1"/>
</dbReference>
<protein>
    <recommendedName>
        <fullName evidence="5">Dockerin domain-containing protein</fullName>
    </recommendedName>
</protein>
<dbReference type="Gene3D" id="2.120.10.80">
    <property type="entry name" value="Kelch-type beta propeller"/>
    <property type="match status" value="2"/>
</dbReference>
<dbReference type="SUPFAM" id="SSF63446">
    <property type="entry name" value="Type I dockerin domain"/>
    <property type="match status" value="1"/>
</dbReference>
<proteinExistence type="predicted"/>
<dbReference type="SUPFAM" id="SSF117281">
    <property type="entry name" value="Kelch motif"/>
    <property type="match status" value="1"/>
</dbReference>
<dbReference type="Pfam" id="PF24681">
    <property type="entry name" value="Kelch_KLHDC2_KLHL20_DRC7"/>
    <property type="match status" value="1"/>
</dbReference>
<dbReference type="PANTHER" id="PTHR24412:SF489">
    <property type="entry name" value="RING FINGER DOMAIN AND KELCH REPEAT-CONTAINING PROTEIN DDB_G0271372"/>
    <property type="match status" value="1"/>
</dbReference>